<gene>
    <name evidence="6" type="ORF">EHW97_05740</name>
</gene>
<dbReference type="PANTHER" id="PTHR42734:SF5">
    <property type="entry name" value="IRON TRANSPORT SYSTEM ATP-BINDING PROTEIN HI_0361-RELATED"/>
    <property type="match status" value="1"/>
</dbReference>
<accession>A0A3N6ZF61</accession>
<keyword evidence="2" id="KW-0813">Transport</keyword>
<sequence length="225" mass="24479">MLVSSAATTAELRARDVWFAYPNRPVLQGVELSVRAGEVTALRGDNGAGKSTLLDIVCGVRRPHRGTVELPGRIAYVPQRTDLDSRLPVTVRDVVTMGTWSDRGWWRPLRRSDRFAVQAAMERVGIDHLASRRLDELSGGQVQRTLMARALTTGAPVIVLDEPTTGLDREVRRVVADLLAELAAEGRIVLHATHDDDALAASDIVLHLTHGTITKAEPTTSAAIQ</sequence>
<name>A0A3N6ZF61_9ACTN</name>
<dbReference type="SMART" id="SM00382">
    <property type="entry name" value="AAA"/>
    <property type="match status" value="1"/>
</dbReference>
<evidence type="ECO:0000256" key="1">
    <source>
        <dbReference type="ARBA" id="ARBA00005417"/>
    </source>
</evidence>
<dbReference type="RefSeq" id="WP_124236207.1">
    <property type="nucleotide sequence ID" value="NZ_JBHUFI010000003.1"/>
</dbReference>
<dbReference type="Pfam" id="PF00005">
    <property type="entry name" value="ABC_tran"/>
    <property type="match status" value="1"/>
</dbReference>
<dbReference type="AlphaFoldDB" id="A0A3N6ZF61"/>
<dbReference type="PROSITE" id="PS50893">
    <property type="entry name" value="ABC_TRANSPORTER_2"/>
    <property type="match status" value="1"/>
</dbReference>
<keyword evidence="7" id="KW-1185">Reference proteome</keyword>
<dbReference type="InterPro" id="IPR027417">
    <property type="entry name" value="P-loop_NTPase"/>
</dbReference>
<dbReference type="InterPro" id="IPR003593">
    <property type="entry name" value="AAA+_ATPase"/>
</dbReference>
<evidence type="ECO:0000256" key="2">
    <source>
        <dbReference type="ARBA" id="ARBA00022448"/>
    </source>
</evidence>
<dbReference type="SUPFAM" id="SSF52540">
    <property type="entry name" value="P-loop containing nucleoside triphosphate hydrolases"/>
    <property type="match status" value="1"/>
</dbReference>
<dbReference type="GO" id="GO:0016887">
    <property type="term" value="F:ATP hydrolysis activity"/>
    <property type="evidence" value="ECO:0007669"/>
    <property type="project" value="InterPro"/>
</dbReference>
<dbReference type="InterPro" id="IPR050153">
    <property type="entry name" value="Metal_Ion_Import_ABC"/>
</dbReference>
<organism evidence="6 7">
    <name type="scientific">Aeromicrobium camelliae</name>
    <dbReference type="NCBI Taxonomy" id="1538144"/>
    <lineage>
        <taxon>Bacteria</taxon>
        <taxon>Bacillati</taxon>
        <taxon>Actinomycetota</taxon>
        <taxon>Actinomycetes</taxon>
        <taxon>Propionibacteriales</taxon>
        <taxon>Nocardioidaceae</taxon>
        <taxon>Aeromicrobium</taxon>
    </lineage>
</organism>
<proteinExistence type="inferred from homology"/>
<dbReference type="NCBIfam" id="NF040873">
    <property type="entry name" value="AztA"/>
    <property type="match status" value="1"/>
</dbReference>
<dbReference type="PANTHER" id="PTHR42734">
    <property type="entry name" value="METAL TRANSPORT SYSTEM ATP-BINDING PROTEIN TM_0124-RELATED"/>
    <property type="match status" value="1"/>
</dbReference>
<dbReference type="InterPro" id="IPR003439">
    <property type="entry name" value="ABC_transporter-like_ATP-bd"/>
</dbReference>
<dbReference type="EMBL" id="RQJX01000005">
    <property type="protein sequence ID" value="RQN08751.1"/>
    <property type="molecule type" value="Genomic_DNA"/>
</dbReference>
<dbReference type="Proteomes" id="UP000275225">
    <property type="component" value="Unassembled WGS sequence"/>
</dbReference>
<dbReference type="InterPro" id="IPR047748">
    <property type="entry name" value="AztA-like"/>
</dbReference>
<protein>
    <submittedName>
        <fullName evidence="6">Metal ABC transporter ATP-binding protein</fullName>
    </submittedName>
</protein>
<dbReference type="Gene3D" id="3.40.50.300">
    <property type="entry name" value="P-loop containing nucleotide triphosphate hydrolases"/>
    <property type="match status" value="1"/>
</dbReference>
<evidence type="ECO:0000313" key="6">
    <source>
        <dbReference type="EMBL" id="RQN08751.1"/>
    </source>
</evidence>
<dbReference type="OrthoDB" id="5296765at2"/>
<reference evidence="6 7" key="1">
    <citation type="submission" date="2018-11" db="EMBL/GenBank/DDBJ databases">
        <authorList>
            <person name="Li F."/>
        </authorList>
    </citation>
    <scope>NUCLEOTIDE SEQUENCE [LARGE SCALE GENOMIC DNA]</scope>
    <source>
        <strain evidence="6 7">YS17T</strain>
    </source>
</reference>
<feature type="domain" description="ABC transporter" evidence="5">
    <location>
        <begin position="12"/>
        <end position="224"/>
    </location>
</feature>
<evidence type="ECO:0000256" key="3">
    <source>
        <dbReference type="ARBA" id="ARBA00022741"/>
    </source>
</evidence>
<evidence type="ECO:0000256" key="4">
    <source>
        <dbReference type="ARBA" id="ARBA00022840"/>
    </source>
</evidence>
<keyword evidence="4 6" id="KW-0067">ATP-binding</keyword>
<dbReference type="GO" id="GO:0005524">
    <property type="term" value="F:ATP binding"/>
    <property type="evidence" value="ECO:0007669"/>
    <property type="project" value="UniProtKB-KW"/>
</dbReference>
<evidence type="ECO:0000313" key="7">
    <source>
        <dbReference type="Proteomes" id="UP000275225"/>
    </source>
</evidence>
<evidence type="ECO:0000259" key="5">
    <source>
        <dbReference type="PROSITE" id="PS50893"/>
    </source>
</evidence>
<comment type="caution">
    <text evidence="6">The sequence shown here is derived from an EMBL/GenBank/DDBJ whole genome shotgun (WGS) entry which is preliminary data.</text>
</comment>
<keyword evidence="3" id="KW-0547">Nucleotide-binding</keyword>
<comment type="similarity">
    <text evidence="1">Belongs to the ABC transporter superfamily.</text>
</comment>